<organism evidence="5 6">
    <name type="scientific">Xenopus laevis</name>
    <name type="common">African clawed frog</name>
    <dbReference type="NCBI Taxonomy" id="8355"/>
    <lineage>
        <taxon>Eukaryota</taxon>
        <taxon>Metazoa</taxon>
        <taxon>Chordata</taxon>
        <taxon>Craniata</taxon>
        <taxon>Vertebrata</taxon>
        <taxon>Euteleostomi</taxon>
        <taxon>Amphibia</taxon>
        <taxon>Batrachia</taxon>
        <taxon>Anura</taxon>
        <taxon>Pipoidea</taxon>
        <taxon>Pipidae</taxon>
        <taxon>Xenopodinae</taxon>
        <taxon>Xenopus</taxon>
        <taxon>Xenopus</taxon>
    </lineage>
</organism>
<dbReference type="Pfam" id="PF00011">
    <property type="entry name" value="HSP20"/>
    <property type="match status" value="1"/>
</dbReference>
<evidence type="ECO:0000256" key="1">
    <source>
        <dbReference type="ARBA" id="ARBA00023016"/>
    </source>
</evidence>
<dbReference type="OrthoDB" id="8946669at2759"/>
<dbReference type="GO" id="GO:0005737">
    <property type="term" value="C:cytoplasm"/>
    <property type="evidence" value="ECO:0000318"/>
    <property type="project" value="GO_Central"/>
</dbReference>
<comment type="similarity">
    <text evidence="2 3">Belongs to the small heat shock protein (HSP20) family.</text>
</comment>
<feature type="region of interest" description="Disordered" evidence="4">
    <location>
        <begin position="66"/>
        <end position="87"/>
    </location>
</feature>
<accession>A0A1L8FMR2</accession>
<name>A0A1L8FMR2_XENLA</name>
<dbReference type="InterPro" id="IPR008978">
    <property type="entry name" value="HSP20-like_chaperone"/>
</dbReference>
<keyword evidence="1 6" id="KW-0346">Stress response</keyword>
<dbReference type="Gene3D" id="2.60.40.790">
    <property type="match status" value="1"/>
</dbReference>
<dbReference type="GO" id="GO:0009408">
    <property type="term" value="P:response to heat"/>
    <property type="evidence" value="ECO:0000318"/>
    <property type="project" value="GO_Central"/>
</dbReference>
<dbReference type="CDD" id="cd06481">
    <property type="entry name" value="ACD_HspB9_like"/>
    <property type="match status" value="1"/>
</dbReference>
<dbReference type="GO" id="GO:0051082">
    <property type="term" value="F:unfolded protein binding"/>
    <property type="evidence" value="ECO:0000318"/>
    <property type="project" value="GO_Central"/>
</dbReference>
<dbReference type="PANTHER" id="PTHR45640">
    <property type="entry name" value="HEAT SHOCK PROTEIN HSP-12.2-RELATED"/>
    <property type="match status" value="1"/>
</dbReference>
<evidence type="ECO:0000313" key="6">
    <source>
        <dbReference type="RefSeq" id="XP_018082187.1"/>
    </source>
</evidence>
<gene>
    <name evidence="6" type="primary">LOC108697023</name>
</gene>
<dbReference type="PaxDb" id="8355-A0A1L8FMR2"/>
<dbReference type="Proteomes" id="UP000186698">
    <property type="component" value="Chromosome 7L"/>
</dbReference>
<dbReference type="SUPFAM" id="SSF49764">
    <property type="entry name" value="HSP20-like chaperones"/>
    <property type="match status" value="1"/>
</dbReference>
<dbReference type="GO" id="GO:0005634">
    <property type="term" value="C:nucleus"/>
    <property type="evidence" value="ECO:0000318"/>
    <property type="project" value="GO_Central"/>
</dbReference>
<evidence type="ECO:0000256" key="3">
    <source>
        <dbReference type="RuleBase" id="RU003616"/>
    </source>
</evidence>
<dbReference type="KEGG" id="xla:108697023"/>
<dbReference type="InterPro" id="IPR002068">
    <property type="entry name" value="A-crystallin/Hsp20_dom"/>
</dbReference>
<evidence type="ECO:0000256" key="4">
    <source>
        <dbReference type="SAM" id="MobiDB-lite"/>
    </source>
</evidence>
<sequence>MFPLSLLQPSHSPLCPCSQPALTLFGQLEDKNLGDNDLERRMQSVNEVCQLLFQDMDISRIRDQIRQPGAPESEGTSPNSGKDGKDHFELTLDMRDFDAHELIVKTQGRRVVVTGKHENKSDTEDRSYVHEYREWKREAELPKGVNLEQVVCFLSKDGHLHIKAPWLALPPAPETPIPFSMDPAPRDAQEFPPDAQNSNANGLNAS</sequence>
<dbReference type="RefSeq" id="XP_018082187.1">
    <property type="nucleotide sequence ID" value="XM_018226698.2"/>
</dbReference>
<dbReference type="InterPro" id="IPR001436">
    <property type="entry name" value="Alpha-crystallin/sHSP_animal"/>
</dbReference>
<dbReference type="GeneID" id="108697023"/>
<dbReference type="AlphaFoldDB" id="A0A1L8FMR2"/>
<reference evidence="6" key="1">
    <citation type="submission" date="2025-08" db="UniProtKB">
        <authorList>
            <consortium name="RefSeq"/>
        </authorList>
    </citation>
    <scope>IDENTIFICATION</scope>
    <source>
        <strain evidence="6">J_2021</strain>
        <tissue evidence="6">Erythrocytes</tissue>
    </source>
</reference>
<evidence type="ECO:0000256" key="2">
    <source>
        <dbReference type="PROSITE-ProRule" id="PRU00285"/>
    </source>
</evidence>
<proteinExistence type="inferred from homology"/>
<dbReference type="GO" id="GO:0042026">
    <property type="term" value="P:protein refolding"/>
    <property type="evidence" value="ECO:0000318"/>
    <property type="project" value="GO_Central"/>
</dbReference>
<protein>
    <submittedName>
        <fullName evidence="6">Heat shock protein 30E</fullName>
    </submittedName>
</protein>
<dbReference type="PANTHER" id="PTHR45640:SF2">
    <property type="entry name" value="HEAT SHOCK PROTEIN BETA-11-RELATED"/>
    <property type="match status" value="1"/>
</dbReference>
<feature type="compositionally biased region" description="Polar residues" evidence="4">
    <location>
        <begin position="195"/>
        <end position="206"/>
    </location>
</feature>
<dbReference type="PROSITE" id="PS01031">
    <property type="entry name" value="SHSP"/>
    <property type="match status" value="1"/>
</dbReference>
<evidence type="ECO:0000313" key="5">
    <source>
        <dbReference type="Proteomes" id="UP000186698"/>
    </source>
</evidence>
<keyword evidence="5" id="KW-1185">Reference proteome</keyword>
<feature type="region of interest" description="Disordered" evidence="4">
    <location>
        <begin position="177"/>
        <end position="206"/>
    </location>
</feature>